<dbReference type="InterPro" id="IPR029058">
    <property type="entry name" value="AB_hydrolase_fold"/>
</dbReference>
<reference evidence="3" key="1">
    <citation type="submission" date="2017-01" db="EMBL/GenBank/DDBJ databases">
        <authorList>
            <person name="Varghese N."/>
            <person name="Submissions S."/>
        </authorList>
    </citation>
    <scope>NUCLEOTIDE SEQUENCE [LARGE SCALE GENOMIC DNA]</scope>
    <source>
        <strain evidence="3">UM1</strain>
    </source>
</reference>
<dbReference type="Proteomes" id="UP000241788">
    <property type="component" value="Unassembled WGS sequence"/>
</dbReference>
<feature type="domain" description="Serine aminopeptidase S33" evidence="1">
    <location>
        <begin position="31"/>
        <end position="264"/>
    </location>
</feature>
<dbReference type="InterPro" id="IPR000073">
    <property type="entry name" value="AB_hydrolase_1"/>
</dbReference>
<proteinExistence type="predicted"/>
<dbReference type="Gene3D" id="3.40.50.1820">
    <property type="entry name" value="alpha/beta hydrolase"/>
    <property type="match status" value="1"/>
</dbReference>
<gene>
    <name evidence="2" type="ORF">SAMN05421546_0839</name>
</gene>
<dbReference type="InterPro" id="IPR022742">
    <property type="entry name" value="Hydrolase_4"/>
</dbReference>
<dbReference type="PANTHER" id="PTHR11614">
    <property type="entry name" value="PHOSPHOLIPASE-RELATED"/>
    <property type="match status" value="1"/>
</dbReference>
<dbReference type="AlphaFoldDB" id="A0A1N6QYC5"/>
<dbReference type="InterPro" id="IPR051044">
    <property type="entry name" value="MAG_DAG_Lipase"/>
</dbReference>
<evidence type="ECO:0000313" key="2">
    <source>
        <dbReference type="EMBL" id="SIQ21547.1"/>
    </source>
</evidence>
<sequence length="282" mass="30818">MSHLAELGWMSMSDGVALRTRTWQRNADVPARGCVLIVHGIGEHGERYAHVADQLNRWGFDVVAFDHFGHGESPGKRGTLTTPTRLLDDLAEVVDHVHASMLEGQPLILLGHSMGGALAARFVAERIRPADGLVLSSPAIASGMKAWQRMMASALAKIAPGFTIANGLPSDAISHDPNEVAAYRADPLVHDRVSGRLAQFVDASGAPVLDAAPAWQVQTLLMFAGSDRLVDAQGSRRFARIAPKEMVVAQEFPRHFHELFNELDRAPVFDTLKRWLDQRFPA</sequence>
<keyword evidence="2" id="KW-0378">Hydrolase</keyword>
<dbReference type="GO" id="GO:0016787">
    <property type="term" value="F:hydrolase activity"/>
    <property type="evidence" value="ECO:0007669"/>
    <property type="project" value="UniProtKB-KW"/>
</dbReference>
<protein>
    <submittedName>
        <fullName evidence="2">Lysophospholipase, alpha-beta hydrolase superfamily</fullName>
    </submittedName>
</protein>
<organism evidence="2 3">
    <name type="scientific">Solilutibacter tolerans</name>
    <dbReference type="NCBI Taxonomy" id="1604334"/>
    <lineage>
        <taxon>Bacteria</taxon>
        <taxon>Pseudomonadati</taxon>
        <taxon>Pseudomonadota</taxon>
        <taxon>Gammaproteobacteria</taxon>
        <taxon>Lysobacterales</taxon>
        <taxon>Lysobacteraceae</taxon>
        <taxon>Solilutibacter</taxon>
    </lineage>
</organism>
<evidence type="ECO:0000259" key="1">
    <source>
        <dbReference type="Pfam" id="PF12146"/>
    </source>
</evidence>
<accession>A0A1N6QYC5</accession>
<dbReference type="Pfam" id="PF12146">
    <property type="entry name" value="Hydrolase_4"/>
    <property type="match status" value="1"/>
</dbReference>
<evidence type="ECO:0000313" key="3">
    <source>
        <dbReference type="Proteomes" id="UP000241788"/>
    </source>
</evidence>
<keyword evidence="3" id="KW-1185">Reference proteome</keyword>
<dbReference type="PRINTS" id="PR00111">
    <property type="entry name" value="ABHYDROLASE"/>
</dbReference>
<dbReference type="SUPFAM" id="SSF53474">
    <property type="entry name" value="alpha/beta-Hydrolases"/>
    <property type="match status" value="1"/>
</dbReference>
<name>A0A1N6QYC5_9GAMM</name>
<dbReference type="STRING" id="1604334.SAMN05421546_0839"/>
<dbReference type="EMBL" id="FTLW01000002">
    <property type="protein sequence ID" value="SIQ21547.1"/>
    <property type="molecule type" value="Genomic_DNA"/>
</dbReference>